<keyword evidence="2 3" id="KW-0040">ANK repeat</keyword>
<dbReference type="OrthoDB" id="539213at2759"/>
<evidence type="ECO:0000313" key="6">
    <source>
        <dbReference type="EMBL" id="EJT70618.1"/>
    </source>
</evidence>
<dbReference type="GeneID" id="20352099"/>
<dbReference type="GO" id="GO:0005634">
    <property type="term" value="C:nucleus"/>
    <property type="evidence" value="ECO:0007669"/>
    <property type="project" value="TreeGrafter"/>
</dbReference>
<feature type="chain" id="PRO_5015095177" evidence="5">
    <location>
        <begin position="19"/>
        <end position="540"/>
    </location>
</feature>
<protein>
    <submittedName>
        <fullName evidence="6 7">Uncharacterized protein</fullName>
    </submittedName>
</protein>
<reference evidence="6" key="2">
    <citation type="submission" date="2010-07" db="EMBL/GenBank/DDBJ databases">
        <authorList>
            <consortium name="The Broad Institute Genome Sequencing Platform"/>
            <consortium name="Broad Institute Genome Sequencing Center for Infectious Disease"/>
            <person name="Ma L.-J."/>
            <person name="Dead R."/>
            <person name="Young S."/>
            <person name="Zeng Q."/>
            <person name="Koehrsen M."/>
            <person name="Alvarado L."/>
            <person name="Berlin A."/>
            <person name="Chapman S.B."/>
            <person name="Chen Z."/>
            <person name="Freedman E."/>
            <person name="Gellesch M."/>
            <person name="Goldberg J."/>
            <person name="Griggs A."/>
            <person name="Gujja S."/>
            <person name="Heilman E.R."/>
            <person name="Heiman D."/>
            <person name="Hepburn T."/>
            <person name="Howarth C."/>
            <person name="Jen D."/>
            <person name="Larson L."/>
            <person name="Mehta T."/>
            <person name="Neiman D."/>
            <person name="Pearson M."/>
            <person name="Roberts A."/>
            <person name="Saif S."/>
            <person name="Shea T."/>
            <person name="Shenoy N."/>
            <person name="Sisk P."/>
            <person name="Stolte C."/>
            <person name="Sykes S."/>
            <person name="Walk T."/>
            <person name="White J."/>
            <person name="Yandava C."/>
            <person name="Haas B."/>
            <person name="Nusbaum C."/>
            <person name="Birren B."/>
        </authorList>
    </citation>
    <scope>NUCLEOTIDE SEQUENCE</scope>
    <source>
        <strain evidence="6">R3-111a-1</strain>
    </source>
</reference>
<dbReference type="EnsemblFungi" id="EJT70618">
    <property type="protein sequence ID" value="EJT70618"/>
    <property type="gene ID" value="GGTG_11641"/>
</dbReference>
<dbReference type="Gene3D" id="1.25.40.20">
    <property type="entry name" value="Ankyrin repeat-containing domain"/>
    <property type="match status" value="3"/>
</dbReference>
<dbReference type="PANTHER" id="PTHR24124">
    <property type="entry name" value="ANKYRIN REPEAT FAMILY A"/>
    <property type="match status" value="1"/>
</dbReference>
<evidence type="ECO:0000313" key="7">
    <source>
        <dbReference type="EnsemblFungi" id="EJT70618"/>
    </source>
</evidence>
<dbReference type="eggNOG" id="KOG4177">
    <property type="taxonomic scope" value="Eukaryota"/>
</dbReference>
<reference evidence="8" key="1">
    <citation type="submission" date="2010-07" db="EMBL/GenBank/DDBJ databases">
        <title>The genome sequence of Gaeumannomyces graminis var. tritici strain R3-111a-1.</title>
        <authorList>
            <consortium name="The Broad Institute Genome Sequencing Platform"/>
            <person name="Ma L.-J."/>
            <person name="Dead R."/>
            <person name="Young S."/>
            <person name="Zeng Q."/>
            <person name="Koehrsen M."/>
            <person name="Alvarado L."/>
            <person name="Berlin A."/>
            <person name="Chapman S.B."/>
            <person name="Chen Z."/>
            <person name="Freedman E."/>
            <person name="Gellesch M."/>
            <person name="Goldberg J."/>
            <person name="Griggs A."/>
            <person name="Gujja S."/>
            <person name="Heilman E.R."/>
            <person name="Heiman D."/>
            <person name="Hepburn T."/>
            <person name="Howarth C."/>
            <person name="Jen D."/>
            <person name="Larson L."/>
            <person name="Mehta T."/>
            <person name="Neiman D."/>
            <person name="Pearson M."/>
            <person name="Roberts A."/>
            <person name="Saif S."/>
            <person name="Shea T."/>
            <person name="Shenoy N."/>
            <person name="Sisk P."/>
            <person name="Stolte C."/>
            <person name="Sykes S."/>
            <person name="Walk T."/>
            <person name="White J."/>
            <person name="Yandava C."/>
            <person name="Haas B."/>
            <person name="Nusbaum C."/>
            <person name="Birren B."/>
        </authorList>
    </citation>
    <scope>NUCLEOTIDE SEQUENCE [LARGE SCALE GENOMIC DNA]</scope>
    <source>
        <strain evidence="8">R3-111a-1</strain>
    </source>
</reference>
<name>J3PDR8_GAET3</name>
<dbReference type="Proteomes" id="UP000006039">
    <property type="component" value="Unassembled WGS sequence"/>
</dbReference>
<gene>
    <name evidence="7" type="primary">20352099</name>
    <name evidence="6" type="ORF">GGTG_11641</name>
</gene>
<evidence type="ECO:0000313" key="8">
    <source>
        <dbReference type="Proteomes" id="UP000006039"/>
    </source>
</evidence>
<accession>J3PDR8</accession>
<feature type="repeat" description="ANK" evidence="3">
    <location>
        <begin position="270"/>
        <end position="303"/>
    </location>
</feature>
<keyword evidence="1" id="KW-0677">Repeat</keyword>
<keyword evidence="8" id="KW-1185">Reference proteome</keyword>
<evidence type="ECO:0000256" key="4">
    <source>
        <dbReference type="SAM" id="MobiDB-lite"/>
    </source>
</evidence>
<reference evidence="6" key="3">
    <citation type="submission" date="2010-09" db="EMBL/GenBank/DDBJ databases">
        <title>Annotation of Gaeumannomyces graminis var. tritici R3-111a-1.</title>
        <authorList>
            <consortium name="The Broad Institute Genome Sequencing Platform"/>
            <person name="Ma L.-J."/>
            <person name="Dead R."/>
            <person name="Young S.K."/>
            <person name="Zeng Q."/>
            <person name="Gargeya S."/>
            <person name="Fitzgerald M."/>
            <person name="Haas B."/>
            <person name="Abouelleil A."/>
            <person name="Alvarado L."/>
            <person name="Arachchi H.M."/>
            <person name="Berlin A."/>
            <person name="Brown A."/>
            <person name="Chapman S.B."/>
            <person name="Chen Z."/>
            <person name="Dunbar C."/>
            <person name="Freedman E."/>
            <person name="Gearin G."/>
            <person name="Gellesch M."/>
            <person name="Goldberg J."/>
            <person name="Griggs A."/>
            <person name="Gujja S."/>
            <person name="Heiman D."/>
            <person name="Howarth C."/>
            <person name="Larson L."/>
            <person name="Lui A."/>
            <person name="MacDonald P.J.P."/>
            <person name="Mehta T."/>
            <person name="Montmayeur A."/>
            <person name="Murphy C."/>
            <person name="Neiman D."/>
            <person name="Pearson M."/>
            <person name="Priest M."/>
            <person name="Roberts A."/>
            <person name="Saif S."/>
            <person name="Shea T."/>
            <person name="Shenoy N."/>
            <person name="Sisk P."/>
            <person name="Stolte C."/>
            <person name="Sykes S."/>
            <person name="Yandava C."/>
            <person name="Wortman J."/>
            <person name="Nusbaum C."/>
            <person name="Birren B."/>
        </authorList>
    </citation>
    <scope>NUCLEOTIDE SEQUENCE</scope>
    <source>
        <strain evidence="6">R3-111a-1</strain>
    </source>
</reference>
<dbReference type="GO" id="GO:0010468">
    <property type="term" value="P:regulation of gene expression"/>
    <property type="evidence" value="ECO:0007669"/>
    <property type="project" value="TreeGrafter"/>
</dbReference>
<dbReference type="Pfam" id="PF00023">
    <property type="entry name" value="Ank"/>
    <property type="match status" value="3"/>
</dbReference>
<dbReference type="InterPro" id="IPR036770">
    <property type="entry name" value="Ankyrin_rpt-contain_sf"/>
</dbReference>
<evidence type="ECO:0000256" key="1">
    <source>
        <dbReference type="ARBA" id="ARBA00022737"/>
    </source>
</evidence>
<proteinExistence type="predicted"/>
<dbReference type="PANTHER" id="PTHR24124:SF14">
    <property type="entry name" value="CHROMOSOME UNDETERMINED SCAFFOLD_25, WHOLE GENOME SHOTGUN SEQUENCE"/>
    <property type="match status" value="1"/>
</dbReference>
<dbReference type="STRING" id="644352.J3PDR8"/>
<evidence type="ECO:0000256" key="5">
    <source>
        <dbReference type="SAM" id="SignalP"/>
    </source>
</evidence>
<keyword evidence="5" id="KW-0732">Signal</keyword>
<organism evidence="6">
    <name type="scientific">Gaeumannomyces tritici (strain R3-111a-1)</name>
    <name type="common">Wheat and barley take-all root rot fungus</name>
    <name type="synonym">Gaeumannomyces graminis var. tritici</name>
    <dbReference type="NCBI Taxonomy" id="644352"/>
    <lineage>
        <taxon>Eukaryota</taxon>
        <taxon>Fungi</taxon>
        <taxon>Dikarya</taxon>
        <taxon>Ascomycota</taxon>
        <taxon>Pezizomycotina</taxon>
        <taxon>Sordariomycetes</taxon>
        <taxon>Sordariomycetidae</taxon>
        <taxon>Magnaporthales</taxon>
        <taxon>Magnaporthaceae</taxon>
        <taxon>Gaeumannomyces</taxon>
    </lineage>
</organism>
<feature type="signal peptide" evidence="5">
    <location>
        <begin position="1"/>
        <end position="18"/>
    </location>
</feature>
<reference evidence="7" key="5">
    <citation type="submission" date="2018-04" db="UniProtKB">
        <authorList>
            <consortium name="EnsemblFungi"/>
        </authorList>
    </citation>
    <scope>IDENTIFICATION</scope>
    <source>
        <strain evidence="7">R3-111a-1</strain>
    </source>
</reference>
<dbReference type="AlphaFoldDB" id="J3PDR8"/>
<feature type="repeat" description="ANK" evidence="3">
    <location>
        <begin position="235"/>
        <end position="267"/>
    </location>
</feature>
<dbReference type="Pfam" id="PF12796">
    <property type="entry name" value="Ank_2"/>
    <property type="match status" value="1"/>
</dbReference>
<reference evidence="7" key="4">
    <citation type="journal article" date="2015" name="G3 (Bethesda)">
        <title>Genome sequences of three phytopathogenic species of the Magnaporthaceae family of fungi.</title>
        <authorList>
            <person name="Okagaki L.H."/>
            <person name="Nunes C.C."/>
            <person name="Sailsbery J."/>
            <person name="Clay B."/>
            <person name="Brown D."/>
            <person name="John T."/>
            <person name="Oh Y."/>
            <person name="Young N."/>
            <person name="Fitzgerald M."/>
            <person name="Haas B.J."/>
            <person name="Zeng Q."/>
            <person name="Young S."/>
            <person name="Adiconis X."/>
            <person name="Fan L."/>
            <person name="Levin J.Z."/>
            <person name="Mitchell T.K."/>
            <person name="Okubara P.A."/>
            <person name="Farman M.L."/>
            <person name="Kohn L.M."/>
            <person name="Birren B."/>
            <person name="Ma L.-J."/>
            <person name="Dean R.A."/>
        </authorList>
    </citation>
    <scope>NUCLEOTIDE SEQUENCE</scope>
    <source>
        <strain evidence="7">R3-111a-1</strain>
    </source>
</reference>
<dbReference type="InterPro" id="IPR002110">
    <property type="entry name" value="Ankyrin_rpt"/>
</dbReference>
<dbReference type="RefSeq" id="XP_009227796.1">
    <property type="nucleotide sequence ID" value="XM_009229532.1"/>
</dbReference>
<dbReference type="VEuPathDB" id="FungiDB:GGTG_11641"/>
<sequence length="540" mass="58166">MEVAVLPLLATCLQLVARIFTTLEQVYDFSQEFRNVPAAIRDLALDVQAAQRCLVSIQNRVAGTGVAGNDGSQGSRALVNNVQGALFSLETVSTFAVKHASSIQSYRFLRRLTYMIQHAEIMKHRDELRNRLFYLRLLQDSRAEASGSGETSSRPSSDPGLAPPEGGVINNNMLFEGLPLPQRPSPSRYSRWSYRRASRMLVEAAGRGDVEEARRLIAAGADIDYQSRGAEPKLEGKAALHAAADMGHGALVRLLLQESANPNLRITGPSNDTALHLAANKGHLAVIQQLLDTNVVDVDAKDAQGFSPLQRCEDQAVMAALLGAGADPRRRLANSNGTVLHWAASRRQVTLVRQVLALDGTTVDEEDAEGLTPLQRCTDEAIMVELLNAGADPKRTWPGTKDTLLHLAAGKGYFDVLGLLLSSDRVDLDAEDAQGLTPLLRSKSEAVLTAILKAGADPMRRWPGSGNTVLHHAADSGWTQAVRQLVAMRAVDVQATNAGGLMPLKLAVRAHDMGVYGPRTFGDIVEALAQGGTYTDGRGE</sequence>
<dbReference type="SMART" id="SM00248">
    <property type="entry name" value="ANK"/>
    <property type="match status" value="7"/>
</dbReference>
<evidence type="ECO:0000256" key="2">
    <source>
        <dbReference type="ARBA" id="ARBA00023043"/>
    </source>
</evidence>
<dbReference type="EMBL" id="GL385401">
    <property type="protein sequence ID" value="EJT70618.1"/>
    <property type="molecule type" value="Genomic_DNA"/>
</dbReference>
<dbReference type="PROSITE" id="PS50088">
    <property type="entry name" value="ANK_REPEAT"/>
    <property type="match status" value="2"/>
</dbReference>
<dbReference type="PROSITE" id="PS50297">
    <property type="entry name" value="ANK_REP_REGION"/>
    <property type="match status" value="2"/>
</dbReference>
<dbReference type="SUPFAM" id="SSF48403">
    <property type="entry name" value="Ankyrin repeat"/>
    <property type="match status" value="1"/>
</dbReference>
<dbReference type="HOGENOM" id="CLU_037651_0_0_1"/>
<feature type="compositionally biased region" description="Low complexity" evidence="4">
    <location>
        <begin position="146"/>
        <end position="157"/>
    </location>
</feature>
<evidence type="ECO:0000256" key="3">
    <source>
        <dbReference type="PROSITE-ProRule" id="PRU00023"/>
    </source>
</evidence>
<feature type="region of interest" description="Disordered" evidence="4">
    <location>
        <begin position="144"/>
        <end position="189"/>
    </location>
</feature>